<accession>A0A814HJ93</accession>
<dbReference type="PRINTS" id="PR00070">
    <property type="entry name" value="DHFR"/>
</dbReference>
<evidence type="ECO:0000313" key="9">
    <source>
        <dbReference type="EMBL" id="CAF1010411.1"/>
    </source>
</evidence>
<dbReference type="GO" id="GO:0050661">
    <property type="term" value="F:NADP binding"/>
    <property type="evidence" value="ECO:0007669"/>
    <property type="project" value="InterPro"/>
</dbReference>
<name>A0A814HJ93_9BILA</name>
<dbReference type="InterPro" id="IPR017925">
    <property type="entry name" value="DHFR_CS"/>
</dbReference>
<dbReference type="GO" id="GO:0046655">
    <property type="term" value="P:folic acid metabolic process"/>
    <property type="evidence" value="ECO:0007669"/>
    <property type="project" value="TreeGrafter"/>
</dbReference>
<dbReference type="GO" id="GO:0006730">
    <property type="term" value="P:one-carbon metabolic process"/>
    <property type="evidence" value="ECO:0007669"/>
    <property type="project" value="UniProtKB-KW"/>
</dbReference>
<proteinExistence type="inferred from homology"/>
<evidence type="ECO:0000256" key="7">
    <source>
        <dbReference type="RuleBase" id="RU004474"/>
    </source>
</evidence>
<dbReference type="Proteomes" id="UP000663860">
    <property type="component" value="Unassembled WGS sequence"/>
</dbReference>
<dbReference type="EMBL" id="CAJNOE010000173">
    <property type="protein sequence ID" value="CAF1010411.1"/>
    <property type="molecule type" value="Genomic_DNA"/>
</dbReference>
<keyword evidence="4" id="KW-0521">NADP</keyword>
<sequence length="200" mass="23169">MKPFLNIMVAMDAKNGIGINNTLPWSLKEDERWFLTISTMTKDPLKRNAIIIGRLTYESFCKYLIKYFVHWHFIVITSHSLESIIAMCPQSHVDVVVSFEQALLTAHTLSCDLEKGIESVFVLGGIRPYEEAMASGLVRRVYLTRIFSEYSCDTHWSSLDLNKFRKIRRSNSETLAELDDQIVEEKGVTYQFQVYELNEE</sequence>
<dbReference type="Pfam" id="PF00186">
    <property type="entry name" value="DHFR_1"/>
    <property type="match status" value="1"/>
</dbReference>
<feature type="domain" description="DHFR" evidence="8">
    <location>
        <begin position="4"/>
        <end position="197"/>
    </location>
</feature>
<dbReference type="Gene3D" id="3.40.430.10">
    <property type="entry name" value="Dihydrofolate Reductase, subunit A"/>
    <property type="match status" value="1"/>
</dbReference>
<dbReference type="EC" id="1.5.1.3" evidence="2"/>
<dbReference type="InterPro" id="IPR001796">
    <property type="entry name" value="DHFR_dom"/>
</dbReference>
<dbReference type="PROSITE" id="PS00075">
    <property type="entry name" value="DHFR_1"/>
    <property type="match status" value="1"/>
</dbReference>
<comment type="similarity">
    <text evidence="7">Belongs to the dihydrofolate reductase family.</text>
</comment>
<keyword evidence="3" id="KW-0554">One-carbon metabolism</keyword>
<evidence type="ECO:0000259" key="8">
    <source>
        <dbReference type="PROSITE" id="PS51330"/>
    </source>
</evidence>
<comment type="caution">
    <text evidence="9">The sequence shown here is derived from an EMBL/GenBank/DDBJ whole genome shotgun (WGS) entry which is preliminary data.</text>
</comment>
<comment type="pathway">
    <text evidence="1">Cofactor biosynthesis; tetrahydrofolate biosynthesis; 5,6,7,8-tetrahydrofolate from 7,8-dihydrofolate: step 1/1.</text>
</comment>
<keyword evidence="5" id="KW-0560">Oxidoreductase</keyword>
<dbReference type="PANTHER" id="PTHR48069">
    <property type="entry name" value="DIHYDROFOLATE REDUCTASE"/>
    <property type="match status" value="1"/>
</dbReference>
<gene>
    <name evidence="9" type="ORF">IZO911_LOCUS18147</name>
</gene>
<dbReference type="PROSITE" id="PS51330">
    <property type="entry name" value="DHFR_2"/>
    <property type="match status" value="1"/>
</dbReference>
<evidence type="ECO:0000256" key="1">
    <source>
        <dbReference type="ARBA" id="ARBA00004903"/>
    </source>
</evidence>
<comment type="catalytic activity">
    <reaction evidence="6">
        <text>(6S)-5,6,7,8-tetrahydrofolate + NADP(+) = 7,8-dihydrofolate + NADPH + H(+)</text>
        <dbReference type="Rhea" id="RHEA:15009"/>
        <dbReference type="ChEBI" id="CHEBI:15378"/>
        <dbReference type="ChEBI" id="CHEBI:57451"/>
        <dbReference type="ChEBI" id="CHEBI:57453"/>
        <dbReference type="ChEBI" id="CHEBI:57783"/>
        <dbReference type="ChEBI" id="CHEBI:58349"/>
        <dbReference type="EC" id="1.5.1.3"/>
    </reaction>
</comment>
<evidence type="ECO:0000256" key="3">
    <source>
        <dbReference type="ARBA" id="ARBA00022563"/>
    </source>
</evidence>
<evidence type="ECO:0000256" key="6">
    <source>
        <dbReference type="ARBA" id="ARBA00048873"/>
    </source>
</evidence>
<dbReference type="GO" id="GO:0046452">
    <property type="term" value="P:dihydrofolate metabolic process"/>
    <property type="evidence" value="ECO:0007669"/>
    <property type="project" value="TreeGrafter"/>
</dbReference>
<evidence type="ECO:0000313" key="10">
    <source>
        <dbReference type="Proteomes" id="UP000663860"/>
    </source>
</evidence>
<dbReference type="AlphaFoldDB" id="A0A814HJ93"/>
<dbReference type="InterPro" id="IPR012259">
    <property type="entry name" value="DHFR"/>
</dbReference>
<dbReference type="CDD" id="cd00209">
    <property type="entry name" value="DHFR"/>
    <property type="match status" value="1"/>
</dbReference>
<dbReference type="InterPro" id="IPR024072">
    <property type="entry name" value="DHFR-like_dom_sf"/>
</dbReference>
<dbReference type="GO" id="GO:0004146">
    <property type="term" value="F:dihydrofolate reductase activity"/>
    <property type="evidence" value="ECO:0007669"/>
    <property type="project" value="UniProtKB-EC"/>
</dbReference>
<dbReference type="UniPathway" id="UPA00077">
    <property type="reaction ID" value="UER00158"/>
</dbReference>
<protein>
    <recommendedName>
        <fullName evidence="2">dihydrofolate reductase</fullName>
        <ecNumber evidence="2">1.5.1.3</ecNumber>
    </recommendedName>
</protein>
<dbReference type="PANTHER" id="PTHR48069:SF3">
    <property type="entry name" value="DIHYDROFOLATE REDUCTASE"/>
    <property type="match status" value="1"/>
</dbReference>
<dbReference type="SUPFAM" id="SSF53597">
    <property type="entry name" value="Dihydrofolate reductase-like"/>
    <property type="match status" value="1"/>
</dbReference>
<dbReference type="GO" id="GO:0046654">
    <property type="term" value="P:tetrahydrofolate biosynthetic process"/>
    <property type="evidence" value="ECO:0007669"/>
    <property type="project" value="UniProtKB-UniPathway"/>
</dbReference>
<organism evidence="9 10">
    <name type="scientific">Adineta steineri</name>
    <dbReference type="NCBI Taxonomy" id="433720"/>
    <lineage>
        <taxon>Eukaryota</taxon>
        <taxon>Metazoa</taxon>
        <taxon>Spiralia</taxon>
        <taxon>Gnathifera</taxon>
        <taxon>Rotifera</taxon>
        <taxon>Eurotatoria</taxon>
        <taxon>Bdelloidea</taxon>
        <taxon>Adinetida</taxon>
        <taxon>Adinetidae</taxon>
        <taxon>Adineta</taxon>
    </lineage>
</organism>
<evidence type="ECO:0000256" key="4">
    <source>
        <dbReference type="ARBA" id="ARBA00022857"/>
    </source>
</evidence>
<reference evidence="9" key="1">
    <citation type="submission" date="2021-02" db="EMBL/GenBank/DDBJ databases">
        <authorList>
            <person name="Nowell W R."/>
        </authorList>
    </citation>
    <scope>NUCLEOTIDE SEQUENCE</scope>
</reference>
<evidence type="ECO:0000256" key="5">
    <source>
        <dbReference type="ARBA" id="ARBA00023002"/>
    </source>
</evidence>
<evidence type="ECO:0000256" key="2">
    <source>
        <dbReference type="ARBA" id="ARBA00012856"/>
    </source>
</evidence>
<dbReference type="GO" id="GO:0005739">
    <property type="term" value="C:mitochondrion"/>
    <property type="evidence" value="ECO:0007669"/>
    <property type="project" value="TreeGrafter"/>
</dbReference>